<reference evidence="2 3" key="1">
    <citation type="submission" date="2014-05" db="EMBL/GenBank/DDBJ databases">
        <title>Draft genome sequence of Amycolatopsis rifamycinica DSM 46095.</title>
        <authorList>
            <person name="Lal R."/>
            <person name="Saxena A."/>
            <person name="Kumari R."/>
            <person name="Mukherjee U."/>
            <person name="Singh P."/>
            <person name="Sangwan N."/>
            <person name="Mahato N.K."/>
        </authorList>
    </citation>
    <scope>NUCLEOTIDE SEQUENCE [LARGE SCALE GENOMIC DNA]</scope>
    <source>
        <strain evidence="2 3">DSM 46095</strain>
    </source>
</reference>
<comment type="caution">
    <text evidence="2">The sequence shown here is derived from an EMBL/GenBank/DDBJ whole genome shotgun (WGS) entry which is preliminary data.</text>
</comment>
<dbReference type="Proteomes" id="UP000027345">
    <property type="component" value="Unassembled WGS sequence"/>
</dbReference>
<gene>
    <name evidence="2" type="ORF">DV20_10830</name>
</gene>
<evidence type="ECO:0000313" key="3">
    <source>
        <dbReference type="Proteomes" id="UP000027345"/>
    </source>
</evidence>
<dbReference type="AlphaFoldDB" id="A0A066U5L9"/>
<sequence>MGAALHRAAEPGGSGVLVAGTPVDETGRIIAEPPVPAKIPGACDNPIDDVKALGIEFVFGGDSRLAVKAGQTEICGIYSAERPPSPCTGWPRGRSRR</sequence>
<name>A0A066U5L9_9PSEU</name>
<organism evidence="2 3">
    <name type="scientific">Amycolatopsis rifamycinica</name>
    <dbReference type="NCBI Taxonomy" id="287986"/>
    <lineage>
        <taxon>Bacteria</taxon>
        <taxon>Bacillati</taxon>
        <taxon>Actinomycetota</taxon>
        <taxon>Actinomycetes</taxon>
        <taxon>Pseudonocardiales</taxon>
        <taxon>Pseudonocardiaceae</taxon>
        <taxon>Amycolatopsis</taxon>
    </lineage>
</organism>
<protein>
    <submittedName>
        <fullName evidence="2">Uncharacterized protein</fullName>
    </submittedName>
</protein>
<evidence type="ECO:0000313" key="2">
    <source>
        <dbReference type="EMBL" id="KDN22395.1"/>
    </source>
</evidence>
<accession>A0A066U5L9</accession>
<dbReference type="STRING" id="287986.DV20_10830"/>
<proteinExistence type="predicted"/>
<dbReference type="EMBL" id="JMQI01000021">
    <property type="protein sequence ID" value="KDN22395.1"/>
    <property type="molecule type" value="Genomic_DNA"/>
</dbReference>
<feature type="region of interest" description="Disordered" evidence="1">
    <location>
        <begin position="1"/>
        <end position="20"/>
    </location>
</feature>
<keyword evidence="3" id="KW-1185">Reference proteome</keyword>
<evidence type="ECO:0000256" key="1">
    <source>
        <dbReference type="SAM" id="MobiDB-lite"/>
    </source>
</evidence>